<protein>
    <submittedName>
        <fullName evidence="1">Uncharacterized protein</fullName>
    </submittedName>
</protein>
<dbReference type="AlphaFoldDB" id="A0A6M3LC05"/>
<accession>A0A6M3LC05</accession>
<name>A0A6M3LC05_9ZZZZ</name>
<gene>
    <name evidence="1" type="ORF">MM415B03559_0008</name>
</gene>
<organism evidence="1">
    <name type="scientific">viral metagenome</name>
    <dbReference type="NCBI Taxonomy" id="1070528"/>
    <lineage>
        <taxon>unclassified sequences</taxon>
        <taxon>metagenomes</taxon>
        <taxon>organismal metagenomes</taxon>
    </lineage>
</organism>
<dbReference type="EMBL" id="MT142939">
    <property type="protein sequence ID" value="QJA90811.1"/>
    <property type="molecule type" value="Genomic_DNA"/>
</dbReference>
<sequence length="101" mass="11452">MGKSITCNYEVQVHNPVTDRLHLIGAMRFKEAKDKLLNEAQRLGSELGYIWPQTKLAERKINNIPWVTNQKGIDYLKVTISVNTPERKVYTLSGGSCSNEC</sequence>
<proteinExistence type="predicted"/>
<reference evidence="1" key="1">
    <citation type="submission" date="2020-03" db="EMBL/GenBank/DDBJ databases">
        <title>The deep terrestrial virosphere.</title>
        <authorList>
            <person name="Holmfeldt K."/>
            <person name="Nilsson E."/>
            <person name="Simone D."/>
            <person name="Lopez-Fernandez M."/>
            <person name="Wu X."/>
            <person name="de Brujin I."/>
            <person name="Lundin D."/>
            <person name="Andersson A."/>
            <person name="Bertilsson S."/>
            <person name="Dopson M."/>
        </authorList>
    </citation>
    <scope>NUCLEOTIDE SEQUENCE</scope>
    <source>
        <strain evidence="1">MM415B03559</strain>
    </source>
</reference>
<evidence type="ECO:0000313" key="1">
    <source>
        <dbReference type="EMBL" id="QJA90811.1"/>
    </source>
</evidence>